<feature type="signal peptide" evidence="1">
    <location>
        <begin position="1"/>
        <end position="21"/>
    </location>
</feature>
<gene>
    <name evidence="2" type="ORF">SAMN06295933_0989</name>
</gene>
<keyword evidence="1" id="KW-0732">Signal</keyword>
<dbReference type="EMBL" id="FWZU01000001">
    <property type="protein sequence ID" value="SME97898.1"/>
    <property type="molecule type" value="Genomic_DNA"/>
</dbReference>
<dbReference type="AlphaFoldDB" id="A0A1X7CJH0"/>
<feature type="chain" id="PRO_5013095413" description="CS1 type fimbrial major subunit" evidence="1">
    <location>
        <begin position="22"/>
        <end position="194"/>
    </location>
</feature>
<name>A0A1X7CJH0_9BACT</name>
<dbReference type="Proteomes" id="UP000192906">
    <property type="component" value="Unassembled WGS sequence"/>
</dbReference>
<evidence type="ECO:0000313" key="2">
    <source>
        <dbReference type="EMBL" id="SME97898.1"/>
    </source>
</evidence>
<evidence type="ECO:0008006" key="4">
    <source>
        <dbReference type="Google" id="ProtNLM"/>
    </source>
</evidence>
<organism evidence="2 3">
    <name type="scientific">Desulfovibrio gilichinskyi</name>
    <dbReference type="NCBI Taxonomy" id="1519643"/>
    <lineage>
        <taxon>Bacteria</taxon>
        <taxon>Pseudomonadati</taxon>
        <taxon>Thermodesulfobacteriota</taxon>
        <taxon>Desulfovibrionia</taxon>
        <taxon>Desulfovibrionales</taxon>
        <taxon>Desulfovibrionaceae</taxon>
        <taxon>Desulfovibrio</taxon>
    </lineage>
</organism>
<proteinExistence type="predicted"/>
<accession>A0A1X7CJH0</accession>
<sequence>MKKIVFLLTCSALLCASMAFAENANFQTSITLAQPFSIDSTANADFGTLYTTGSAETITMNVVPIVPTTAATVVLISTGASKPTLTTGEIIRGTSAPVALTTQLPGIIYVKATQANVDLAVSLVGTPTLDKGFYTGTATPITVSGITTNVTAFNSLAITAADFATLMVGPVLSVPAAAETGTYTGTVTVDVTAI</sequence>
<dbReference type="STRING" id="1519643.SAMN06295933_0989"/>
<evidence type="ECO:0000256" key="1">
    <source>
        <dbReference type="SAM" id="SignalP"/>
    </source>
</evidence>
<reference evidence="3" key="1">
    <citation type="submission" date="2017-04" db="EMBL/GenBank/DDBJ databases">
        <authorList>
            <person name="Varghese N."/>
            <person name="Submissions S."/>
        </authorList>
    </citation>
    <scope>NUCLEOTIDE SEQUENCE [LARGE SCALE GENOMIC DNA]</scope>
    <source>
        <strain evidence="3">K3S</strain>
    </source>
</reference>
<protein>
    <recommendedName>
        <fullName evidence="4">CS1 type fimbrial major subunit</fullName>
    </recommendedName>
</protein>
<evidence type="ECO:0000313" key="3">
    <source>
        <dbReference type="Proteomes" id="UP000192906"/>
    </source>
</evidence>
<dbReference type="RefSeq" id="WP_085099122.1">
    <property type="nucleotide sequence ID" value="NZ_FWZU01000001.1"/>
</dbReference>
<keyword evidence="3" id="KW-1185">Reference proteome</keyword>